<dbReference type="InterPro" id="IPR039058">
    <property type="entry name" value="Yippee_fam"/>
</dbReference>
<keyword evidence="7" id="KW-1185">Reference proteome</keyword>
<dbReference type="EMBL" id="KV440975">
    <property type="protein sequence ID" value="OAD76640.1"/>
    <property type="molecule type" value="Genomic_DNA"/>
</dbReference>
<keyword evidence="3" id="KW-0862">Zinc</keyword>
<dbReference type="GeneID" id="28989009"/>
<evidence type="ECO:0000256" key="2">
    <source>
        <dbReference type="ARBA" id="ARBA00022723"/>
    </source>
</evidence>
<evidence type="ECO:0000256" key="1">
    <source>
        <dbReference type="ARBA" id="ARBA00005613"/>
    </source>
</evidence>
<dbReference type="InterPro" id="IPR034751">
    <property type="entry name" value="Yippee"/>
</dbReference>
<evidence type="ECO:0000259" key="5">
    <source>
        <dbReference type="PROSITE" id="PS51792"/>
    </source>
</evidence>
<reference evidence="7" key="1">
    <citation type="submission" date="2015-06" db="EMBL/GenBank/DDBJ databases">
        <title>Expansion of signal transduction pathways in fungi by whole-genome duplication.</title>
        <authorList>
            <consortium name="DOE Joint Genome Institute"/>
            <person name="Corrochano L.M."/>
            <person name="Kuo A."/>
            <person name="Marcet-Houben M."/>
            <person name="Polaino S."/>
            <person name="Salamov A."/>
            <person name="Villalobos J.M."/>
            <person name="Alvarez M.I."/>
            <person name="Avalos J."/>
            <person name="Benito E.P."/>
            <person name="Benoit I."/>
            <person name="Burger G."/>
            <person name="Camino L.P."/>
            <person name="Canovas D."/>
            <person name="Cerda-Olmedo E."/>
            <person name="Cheng J.-F."/>
            <person name="Dominguez A."/>
            <person name="Elias M."/>
            <person name="Eslava A.P."/>
            <person name="Glaser F."/>
            <person name="Grimwood J."/>
            <person name="Gutierrez G."/>
            <person name="Heitman J."/>
            <person name="Henrissat B."/>
            <person name="Iturriaga E.A."/>
            <person name="Lang B.F."/>
            <person name="Lavin J.L."/>
            <person name="Lee S."/>
            <person name="Li W."/>
            <person name="Lindquist E."/>
            <person name="Lopez-Garcia S."/>
            <person name="Luque E.M."/>
            <person name="Marcos A.T."/>
            <person name="Martin J."/>
            <person name="McCluskey K."/>
            <person name="Medina H.R."/>
            <person name="Miralles-Duran A."/>
            <person name="Miyazaki A."/>
            <person name="Munoz-Torres E."/>
            <person name="Oguiza J.A."/>
            <person name="Ohm R."/>
            <person name="Olmedo M."/>
            <person name="Orejas M."/>
            <person name="Ortiz-Castellanos L."/>
            <person name="Pisabarro A.G."/>
            <person name="Rodriguez-Romero J."/>
            <person name="Ruiz-Herrera J."/>
            <person name="Ruiz-Vazquez R."/>
            <person name="Sanz C."/>
            <person name="Schackwitz W."/>
            <person name="Schmutz J."/>
            <person name="Shahriari M."/>
            <person name="Shelest E."/>
            <person name="Silva-Franco F."/>
            <person name="Soanes D."/>
            <person name="Syed K."/>
            <person name="Tagua V.G."/>
            <person name="Talbot N.J."/>
            <person name="Thon M."/>
            <person name="De vries R.P."/>
            <person name="Wiebenga A."/>
            <person name="Yadav J.S."/>
            <person name="Braun E.L."/>
            <person name="Baker S."/>
            <person name="Garre V."/>
            <person name="Horwitz B."/>
            <person name="Torres-Martinez S."/>
            <person name="Idnurm A."/>
            <person name="Herrera-Estrella A."/>
            <person name="Gabaldon T."/>
            <person name="Grigoriev I.V."/>
        </authorList>
    </citation>
    <scope>NUCLEOTIDE SEQUENCE [LARGE SCALE GENOMIC DNA]</scope>
    <source>
        <strain evidence="7">NRRL 1555(-)</strain>
    </source>
</reference>
<evidence type="ECO:0000313" key="6">
    <source>
        <dbReference type="EMBL" id="OAD76640.1"/>
    </source>
</evidence>
<sequence length="107" mass="12083">MGLKYRTYLDGKVVYGCIGCKTHLSTMEAVESEDFTGVHGQAYLVNVTQGPDEERLMSTGTHTVRSISCCKCKIVLGWTYVKAFKEENKYKEGKFILERKLIVDLHG</sequence>
<evidence type="ECO:0000256" key="3">
    <source>
        <dbReference type="ARBA" id="ARBA00022833"/>
    </source>
</evidence>
<dbReference type="VEuPathDB" id="FungiDB:PHYBLDRAFT_109330"/>
<name>A0A163E4V1_PHYB8</name>
<dbReference type="Pfam" id="PF03226">
    <property type="entry name" value="Yippee-Mis18"/>
    <property type="match status" value="1"/>
</dbReference>
<protein>
    <recommendedName>
        <fullName evidence="4">Protein yippee-like</fullName>
    </recommendedName>
</protein>
<evidence type="ECO:0000313" key="7">
    <source>
        <dbReference type="Proteomes" id="UP000077315"/>
    </source>
</evidence>
<dbReference type="InParanoid" id="A0A163E4V1"/>
<evidence type="ECO:0000256" key="4">
    <source>
        <dbReference type="RuleBase" id="RU110713"/>
    </source>
</evidence>
<dbReference type="GO" id="GO:0046872">
    <property type="term" value="F:metal ion binding"/>
    <property type="evidence" value="ECO:0007669"/>
    <property type="project" value="UniProtKB-KW"/>
</dbReference>
<dbReference type="STRING" id="763407.A0A163E4V1"/>
<comment type="similarity">
    <text evidence="1 4">Belongs to the yippee family.</text>
</comment>
<dbReference type="PROSITE" id="PS51792">
    <property type="entry name" value="YIPPEE"/>
    <property type="match status" value="1"/>
</dbReference>
<organism evidence="6 7">
    <name type="scientific">Phycomyces blakesleeanus (strain ATCC 8743b / DSM 1359 / FGSC 10004 / NBRC 33097 / NRRL 1555)</name>
    <dbReference type="NCBI Taxonomy" id="763407"/>
    <lineage>
        <taxon>Eukaryota</taxon>
        <taxon>Fungi</taxon>
        <taxon>Fungi incertae sedis</taxon>
        <taxon>Mucoromycota</taxon>
        <taxon>Mucoromycotina</taxon>
        <taxon>Mucoromycetes</taxon>
        <taxon>Mucorales</taxon>
        <taxon>Phycomycetaceae</taxon>
        <taxon>Phycomyces</taxon>
    </lineage>
</organism>
<accession>A0A163E4V1</accession>
<dbReference type="PANTHER" id="PTHR13848">
    <property type="entry name" value="PROTEIN YIPPEE-LIKE CG15309-RELATED"/>
    <property type="match status" value="1"/>
</dbReference>
<gene>
    <name evidence="6" type="ORF">PHYBLDRAFT_109330</name>
</gene>
<keyword evidence="2" id="KW-0479">Metal-binding</keyword>
<dbReference type="OrthoDB" id="6407410at2759"/>
<proteinExistence type="inferred from homology"/>
<dbReference type="RefSeq" id="XP_018294680.1">
    <property type="nucleotide sequence ID" value="XM_018428103.1"/>
</dbReference>
<dbReference type="InterPro" id="IPR004910">
    <property type="entry name" value="Yippee/Mis18/Cereblon"/>
</dbReference>
<dbReference type="Proteomes" id="UP000077315">
    <property type="component" value="Unassembled WGS sequence"/>
</dbReference>
<feature type="domain" description="Yippee" evidence="5">
    <location>
        <begin position="13"/>
        <end position="106"/>
    </location>
</feature>
<dbReference type="AlphaFoldDB" id="A0A163E4V1"/>
<dbReference type="FunCoup" id="A0A163E4V1">
    <property type="interactions" value="398"/>
</dbReference>